<sequence length="87" mass="9184">MSMITTVFCAPPCPCSRTVMNRSDSAVTARKLTLSGEMPTAVSCSKKRNVGDRRGTSAGHLDRSNGVAPRLGHSTQCRAVLMVCAVS</sequence>
<accession>A0A6A0A269</accession>
<evidence type="ECO:0000256" key="1">
    <source>
        <dbReference type="SAM" id="MobiDB-lite"/>
    </source>
</evidence>
<proteinExistence type="predicted"/>
<dbReference type="Proteomes" id="UP000485058">
    <property type="component" value="Unassembled WGS sequence"/>
</dbReference>
<reference evidence="2 3" key="1">
    <citation type="submission" date="2020-02" db="EMBL/GenBank/DDBJ databases">
        <title>Draft genome sequence of Haematococcus lacustris strain NIES-144.</title>
        <authorList>
            <person name="Morimoto D."/>
            <person name="Nakagawa S."/>
            <person name="Yoshida T."/>
            <person name="Sawayama S."/>
        </authorList>
    </citation>
    <scope>NUCLEOTIDE SEQUENCE [LARGE SCALE GENOMIC DNA]</scope>
    <source>
        <strain evidence="2 3">NIES-144</strain>
    </source>
</reference>
<keyword evidence="3" id="KW-1185">Reference proteome</keyword>
<protein>
    <submittedName>
        <fullName evidence="2">Uncharacterized protein</fullName>
    </submittedName>
</protein>
<feature type="compositionally biased region" description="Basic and acidic residues" evidence="1">
    <location>
        <begin position="49"/>
        <end position="63"/>
    </location>
</feature>
<evidence type="ECO:0000313" key="2">
    <source>
        <dbReference type="EMBL" id="GFH26879.1"/>
    </source>
</evidence>
<comment type="caution">
    <text evidence="2">The sequence shown here is derived from an EMBL/GenBank/DDBJ whole genome shotgun (WGS) entry which is preliminary data.</text>
</comment>
<feature type="region of interest" description="Disordered" evidence="1">
    <location>
        <begin position="43"/>
        <end position="67"/>
    </location>
</feature>
<dbReference type="EMBL" id="BLLF01003272">
    <property type="protein sequence ID" value="GFH26879.1"/>
    <property type="molecule type" value="Genomic_DNA"/>
</dbReference>
<organism evidence="2 3">
    <name type="scientific">Haematococcus lacustris</name>
    <name type="common">Green alga</name>
    <name type="synonym">Haematococcus pluvialis</name>
    <dbReference type="NCBI Taxonomy" id="44745"/>
    <lineage>
        <taxon>Eukaryota</taxon>
        <taxon>Viridiplantae</taxon>
        <taxon>Chlorophyta</taxon>
        <taxon>core chlorophytes</taxon>
        <taxon>Chlorophyceae</taxon>
        <taxon>CS clade</taxon>
        <taxon>Chlamydomonadales</taxon>
        <taxon>Haematococcaceae</taxon>
        <taxon>Haematococcus</taxon>
    </lineage>
</organism>
<gene>
    <name evidence="2" type="ORF">HaLaN_25102</name>
</gene>
<evidence type="ECO:0000313" key="3">
    <source>
        <dbReference type="Proteomes" id="UP000485058"/>
    </source>
</evidence>
<dbReference type="AlphaFoldDB" id="A0A6A0A269"/>
<name>A0A6A0A269_HAELA</name>